<dbReference type="Pfam" id="PF25886">
    <property type="entry name" value="Msy1"/>
    <property type="match status" value="1"/>
</dbReference>
<feature type="transmembrane region" description="Helical" evidence="2">
    <location>
        <begin position="6"/>
        <end position="32"/>
    </location>
</feature>
<feature type="domain" description="Mechanosensitive ion channel protein Msy1/2-like transmembrane" evidence="3">
    <location>
        <begin position="1"/>
        <end position="86"/>
    </location>
</feature>
<evidence type="ECO:0000259" key="3">
    <source>
        <dbReference type="Pfam" id="PF25886"/>
    </source>
</evidence>
<feature type="region of interest" description="Disordered" evidence="1">
    <location>
        <begin position="114"/>
        <end position="141"/>
    </location>
</feature>
<keyword evidence="2" id="KW-1133">Transmembrane helix</keyword>
<feature type="non-terminal residue" evidence="4">
    <location>
        <position position="1"/>
    </location>
</feature>
<dbReference type="EMBL" id="JARKIB010000446">
    <property type="protein sequence ID" value="KAJ7707168.1"/>
    <property type="molecule type" value="Genomic_DNA"/>
</dbReference>
<dbReference type="Proteomes" id="UP001215598">
    <property type="component" value="Unassembled WGS sequence"/>
</dbReference>
<organism evidence="4 5">
    <name type="scientific">Mycena metata</name>
    <dbReference type="NCBI Taxonomy" id="1033252"/>
    <lineage>
        <taxon>Eukaryota</taxon>
        <taxon>Fungi</taxon>
        <taxon>Dikarya</taxon>
        <taxon>Basidiomycota</taxon>
        <taxon>Agaricomycotina</taxon>
        <taxon>Agaricomycetes</taxon>
        <taxon>Agaricomycetidae</taxon>
        <taxon>Agaricales</taxon>
        <taxon>Marasmiineae</taxon>
        <taxon>Mycenaceae</taxon>
        <taxon>Mycena</taxon>
    </lineage>
</organism>
<accession>A0AAD7M9R4</accession>
<keyword evidence="5" id="KW-1185">Reference proteome</keyword>
<evidence type="ECO:0000313" key="4">
    <source>
        <dbReference type="EMBL" id="KAJ7707168.1"/>
    </source>
</evidence>
<protein>
    <recommendedName>
        <fullName evidence="3">Mechanosensitive ion channel protein Msy1/2-like transmembrane domain-containing protein</fullName>
    </recommendedName>
</protein>
<keyword evidence="2" id="KW-0472">Membrane</keyword>
<feature type="non-terminal residue" evidence="4">
    <location>
        <position position="141"/>
    </location>
</feature>
<proteinExistence type="predicted"/>
<keyword evidence="2" id="KW-0812">Transmembrane</keyword>
<feature type="compositionally biased region" description="Polar residues" evidence="1">
    <location>
        <begin position="131"/>
        <end position="141"/>
    </location>
</feature>
<evidence type="ECO:0000256" key="2">
    <source>
        <dbReference type="SAM" id="Phobius"/>
    </source>
</evidence>
<evidence type="ECO:0000256" key="1">
    <source>
        <dbReference type="SAM" id="MobiDB-lite"/>
    </source>
</evidence>
<reference evidence="4" key="1">
    <citation type="submission" date="2023-03" db="EMBL/GenBank/DDBJ databases">
        <title>Massive genome expansion in bonnet fungi (Mycena s.s.) driven by repeated elements and novel gene families across ecological guilds.</title>
        <authorList>
            <consortium name="Lawrence Berkeley National Laboratory"/>
            <person name="Harder C.B."/>
            <person name="Miyauchi S."/>
            <person name="Viragh M."/>
            <person name="Kuo A."/>
            <person name="Thoen E."/>
            <person name="Andreopoulos B."/>
            <person name="Lu D."/>
            <person name="Skrede I."/>
            <person name="Drula E."/>
            <person name="Henrissat B."/>
            <person name="Morin E."/>
            <person name="Kohler A."/>
            <person name="Barry K."/>
            <person name="LaButti K."/>
            <person name="Morin E."/>
            <person name="Salamov A."/>
            <person name="Lipzen A."/>
            <person name="Mereny Z."/>
            <person name="Hegedus B."/>
            <person name="Baldrian P."/>
            <person name="Stursova M."/>
            <person name="Weitz H."/>
            <person name="Taylor A."/>
            <person name="Grigoriev I.V."/>
            <person name="Nagy L.G."/>
            <person name="Martin F."/>
            <person name="Kauserud H."/>
        </authorList>
    </citation>
    <scope>NUCLEOTIDE SEQUENCE</scope>
    <source>
        <strain evidence="4">CBHHK182m</strain>
    </source>
</reference>
<comment type="caution">
    <text evidence="4">The sequence shown here is derived from an EMBL/GenBank/DDBJ whole genome shotgun (WGS) entry which is preliminary data.</text>
</comment>
<dbReference type="AlphaFoldDB" id="A0AAD7M9R4"/>
<sequence>SLWLAIVWAAGCLTAIVVDNLIRFIIALVVLFGGQVQRLKIQLELTLAVKDWLKLILDISWAWISLSVISAVEKPPGSYWLFLRFVAINFHQKALADCLTENRLGLKALDRLSNSQPAPKRTPYAKRSRRTPSGSVDFSTL</sequence>
<evidence type="ECO:0000313" key="5">
    <source>
        <dbReference type="Proteomes" id="UP001215598"/>
    </source>
</evidence>
<name>A0AAD7M9R4_9AGAR</name>
<dbReference type="InterPro" id="IPR058650">
    <property type="entry name" value="Msy1/2-like"/>
</dbReference>
<gene>
    <name evidence="4" type="ORF">B0H16DRAFT_1265701</name>
</gene>